<dbReference type="GO" id="GO:0008270">
    <property type="term" value="F:zinc ion binding"/>
    <property type="evidence" value="ECO:0007669"/>
    <property type="project" value="UniProtKB-KW"/>
</dbReference>
<evidence type="ECO:0000313" key="6">
    <source>
        <dbReference type="Proteomes" id="UP001186944"/>
    </source>
</evidence>
<dbReference type="Proteomes" id="UP001186944">
    <property type="component" value="Unassembled WGS sequence"/>
</dbReference>
<keyword evidence="1" id="KW-0863">Zinc-finger</keyword>
<feature type="region of interest" description="Disordered" evidence="3">
    <location>
        <begin position="328"/>
        <end position="385"/>
    </location>
</feature>
<dbReference type="CDD" id="cd19756">
    <property type="entry name" value="Bbox2"/>
    <property type="match status" value="1"/>
</dbReference>
<dbReference type="EMBL" id="VSWD01000007">
    <property type="protein sequence ID" value="KAK3096664.1"/>
    <property type="molecule type" value="Genomic_DNA"/>
</dbReference>
<name>A0AA88YGY2_PINIB</name>
<evidence type="ECO:0000256" key="3">
    <source>
        <dbReference type="SAM" id="MobiDB-lite"/>
    </source>
</evidence>
<dbReference type="Gene3D" id="4.10.830.40">
    <property type="match status" value="1"/>
</dbReference>
<feature type="region of interest" description="Disordered" evidence="3">
    <location>
        <begin position="458"/>
        <end position="523"/>
    </location>
</feature>
<protein>
    <recommendedName>
        <fullName evidence="4">B box-type domain-containing protein</fullName>
    </recommendedName>
</protein>
<dbReference type="PROSITE" id="PS50119">
    <property type="entry name" value="ZF_BBOX"/>
    <property type="match status" value="2"/>
</dbReference>
<dbReference type="PANTHER" id="PTHR25462">
    <property type="entry name" value="BONUS, ISOFORM C-RELATED"/>
    <property type="match status" value="1"/>
</dbReference>
<evidence type="ECO:0000313" key="5">
    <source>
        <dbReference type="EMBL" id="KAK3096664.1"/>
    </source>
</evidence>
<dbReference type="InterPro" id="IPR047153">
    <property type="entry name" value="TRIM45/56/19-like"/>
</dbReference>
<reference evidence="5" key="1">
    <citation type="submission" date="2019-08" db="EMBL/GenBank/DDBJ databases">
        <title>The improved chromosome-level genome for the pearl oyster Pinctada fucata martensii using PacBio sequencing and Hi-C.</title>
        <authorList>
            <person name="Zheng Z."/>
        </authorList>
    </citation>
    <scope>NUCLEOTIDE SEQUENCE</scope>
    <source>
        <strain evidence="5">ZZ-2019</strain>
        <tissue evidence="5">Adductor muscle</tissue>
    </source>
</reference>
<organism evidence="5 6">
    <name type="scientific">Pinctada imbricata</name>
    <name type="common">Atlantic pearl-oyster</name>
    <name type="synonym">Pinctada martensii</name>
    <dbReference type="NCBI Taxonomy" id="66713"/>
    <lineage>
        <taxon>Eukaryota</taxon>
        <taxon>Metazoa</taxon>
        <taxon>Spiralia</taxon>
        <taxon>Lophotrochozoa</taxon>
        <taxon>Mollusca</taxon>
        <taxon>Bivalvia</taxon>
        <taxon>Autobranchia</taxon>
        <taxon>Pteriomorphia</taxon>
        <taxon>Pterioida</taxon>
        <taxon>Pterioidea</taxon>
        <taxon>Pteriidae</taxon>
        <taxon>Pinctada</taxon>
    </lineage>
</organism>
<dbReference type="Gene3D" id="3.30.160.60">
    <property type="entry name" value="Classic Zinc Finger"/>
    <property type="match status" value="1"/>
</dbReference>
<comment type="caution">
    <text evidence="5">The sequence shown here is derived from an EMBL/GenBank/DDBJ whole genome shotgun (WGS) entry which is preliminary data.</text>
</comment>
<keyword evidence="6" id="KW-1185">Reference proteome</keyword>
<keyword evidence="2" id="KW-0175">Coiled coil</keyword>
<proteinExistence type="predicted"/>
<gene>
    <name evidence="5" type="ORF">FSP39_002229</name>
</gene>
<evidence type="ECO:0000259" key="4">
    <source>
        <dbReference type="PROSITE" id="PS50119"/>
    </source>
</evidence>
<sequence>MIGREEEVDKLTTNSLISDLVAINKKYEFWPLNNTSNRSCDMCNKPESMDFCVDCLKYMCRTCSAAHAKWPALKTHKTLEVSSENEPIIELRKKVPLCKTHRKEVVSFCLTCRIGVCEDCRDSCPDDHVFDDLHSHCKDKRKEINTSVKASTEVILKYSECIEKFDTKKHDLLQEKEEALNEVDVIMNLVRELLERKASGMRSDIDEKYARKCQQLDVELENVTKEKTKLLSRVEYLKFLHEYGSDAHIVTECDDSLSCCTAMCVKPNLDNLETFIIDFRRNPSLEQMLRGLNIGTVDNYYIENEAFDNETYDPSTLEKDVKEIFQQPRTHKGNLKSSESDCSVDEEERELQAPFRRRPQSAPRSLEILPPPVPPRDLVVQPSYAESSKRVIRSRNLDEHKESNEKMFAYNRNAKSLDWIDGQNLHQETPFNERVMKEASNELVYHYAGSYTSDDYTFQSDSSLSEGELYEDSTEPKGEQKSQTLKDEKEKIQKASKSSEERVLENAYKNYTEGTTKKRKNVA</sequence>
<dbReference type="SUPFAM" id="SSF57845">
    <property type="entry name" value="B-box zinc-binding domain"/>
    <property type="match status" value="1"/>
</dbReference>
<feature type="domain" description="B box-type" evidence="4">
    <location>
        <begin position="93"/>
        <end position="136"/>
    </location>
</feature>
<dbReference type="InterPro" id="IPR000315">
    <property type="entry name" value="Znf_B-box"/>
</dbReference>
<dbReference type="AlphaFoldDB" id="A0AA88YGY2"/>
<feature type="domain" description="B box-type" evidence="4">
    <location>
        <begin position="35"/>
        <end position="81"/>
    </location>
</feature>
<keyword evidence="1" id="KW-0479">Metal-binding</keyword>
<dbReference type="PANTHER" id="PTHR25462:SF296">
    <property type="entry name" value="MEIOTIC P26, ISOFORM F"/>
    <property type="match status" value="1"/>
</dbReference>
<keyword evidence="1" id="KW-0862">Zinc</keyword>
<feature type="compositionally biased region" description="Basic and acidic residues" evidence="3">
    <location>
        <begin position="474"/>
        <end position="504"/>
    </location>
</feature>
<dbReference type="CDD" id="cd19757">
    <property type="entry name" value="Bbox1"/>
    <property type="match status" value="1"/>
</dbReference>
<evidence type="ECO:0000256" key="2">
    <source>
        <dbReference type="SAM" id="Coils"/>
    </source>
</evidence>
<accession>A0AA88YGY2</accession>
<evidence type="ECO:0000256" key="1">
    <source>
        <dbReference type="PROSITE-ProRule" id="PRU00024"/>
    </source>
</evidence>
<feature type="coiled-coil region" evidence="2">
    <location>
        <begin position="162"/>
        <end position="233"/>
    </location>
</feature>